<organism evidence="6 7">
    <name type="scientific">Protea cynaroides</name>
    <dbReference type="NCBI Taxonomy" id="273540"/>
    <lineage>
        <taxon>Eukaryota</taxon>
        <taxon>Viridiplantae</taxon>
        <taxon>Streptophyta</taxon>
        <taxon>Embryophyta</taxon>
        <taxon>Tracheophyta</taxon>
        <taxon>Spermatophyta</taxon>
        <taxon>Magnoliopsida</taxon>
        <taxon>Proteales</taxon>
        <taxon>Proteaceae</taxon>
        <taxon>Protea</taxon>
    </lineage>
</organism>
<dbReference type="InterPro" id="IPR032012">
    <property type="entry name" value="SCAB-ABD"/>
</dbReference>
<gene>
    <name evidence="6" type="ORF">NE237_003862</name>
</gene>
<dbReference type="GO" id="GO:0003779">
    <property type="term" value="F:actin binding"/>
    <property type="evidence" value="ECO:0007669"/>
    <property type="project" value="InterPro"/>
</dbReference>
<reference evidence="6" key="1">
    <citation type="journal article" date="2023" name="Plant J.">
        <title>The genome of the king protea, Protea cynaroides.</title>
        <authorList>
            <person name="Chang J."/>
            <person name="Duong T.A."/>
            <person name="Schoeman C."/>
            <person name="Ma X."/>
            <person name="Roodt D."/>
            <person name="Barker N."/>
            <person name="Li Z."/>
            <person name="Van de Peer Y."/>
            <person name="Mizrachi E."/>
        </authorList>
    </citation>
    <scope>NUCLEOTIDE SEQUENCE</scope>
    <source>
        <tissue evidence="6">Young leaves</tissue>
    </source>
</reference>
<accession>A0A9Q0KHL8</accession>
<dbReference type="PANTHER" id="PTHR31172:SF3">
    <property type="entry name" value="STOMATAL CLOSURE-RELATED ACTIN-BINDING PROTEIN 1"/>
    <property type="match status" value="1"/>
</dbReference>
<dbReference type="InterPro" id="IPR039640">
    <property type="entry name" value="SCAB"/>
</dbReference>
<feature type="domain" description="Stomatal closure-related actin-binding protein Ig" evidence="2">
    <location>
        <begin position="281"/>
        <end position="378"/>
    </location>
</feature>
<dbReference type="AlphaFoldDB" id="A0A9Q0KHL8"/>
<evidence type="ECO:0000313" key="6">
    <source>
        <dbReference type="EMBL" id="KAJ4970763.1"/>
    </source>
</evidence>
<dbReference type="InterPro" id="IPR032009">
    <property type="entry name" value="SCAB_CC"/>
</dbReference>
<dbReference type="InterPro" id="IPR041144">
    <property type="entry name" value="SCAB-PH"/>
</dbReference>
<evidence type="ECO:0000259" key="4">
    <source>
        <dbReference type="Pfam" id="PF16712"/>
    </source>
</evidence>
<dbReference type="PANTHER" id="PTHR31172">
    <property type="entry name" value="STOMATAL CLOSURE-RELATED ACTIN-BINDING PROTEIN 1"/>
    <property type="match status" value="1"/>
</dbReference>
<dbReference type="Proteomes" id="UP001141806">
    <property type="component" value="Unassembled WGS sequence"/>
</dbReference>
<dbReference type="EMBL" id="JAMYWD010000005">
    <property type="protein sequence ID" value="KAJ4970763.1"/>
    <property type="molecule type" value="Genomic_DNA"/>
</dbReference>
<dbReference type="CDD" id="cd11675">
    <property type="entry name" value="SCAB1_middle"/>
    <property type="match status" value="1"/>
</dbReference>
<name>A0A9Q0KHL8_9MAGN</name>
<dbReference type="InterPro" id="IPR032015">
    <property type="entry name" value="SCAB-Ig"/>
</dbReference>
<dbReference type="Pfam" id="PF16711">
    <property type="entry name" value="SCAB-ABD"/>
    <property type="match status" value="1"/>
</dbReference>
<sequence length="494" mass="55344">MTRISRDFGDTMQKDAVPSVAADVTFPSNRFPNYKIGANNQILEPKEGPEIPSMKEVVARETAQLIEQQKRLSVRDLASKFEKGLAAAAKLSNEARHREAASLEKHVLLKKLRDALESLRGRVAGRNKDDVEEAISMVEALAVQLTRREGELIQEKSEVKQLVNFLKQASEDAKKLVDEERDFALAEIEKARAAVQKVEEAFQEQERISQTSGKQGMEELTKEVQEARRIKMLHQPSKVMDMEHELRALRIQVAEKSLYSLQLRKELEMSKRLGAGRSHVYELDGSETLGSFLRITPCMDKAPDLSNCSIQWYWVSTDGSRKELITGATKSVYAPEPFDVGRILQADIVADDQRVTVRTIGPIDPAPGLGSYVEALVRKPETEFNVVVTQMNGKNQPPHCVHVFLVGRMRIKLCKGRITKAKENYSTSMQLCGVRGGGNAAAQALFWQAKKGLSFVLAFESERERNAAIFLARRFAFDCNIMLAGPDDRASRET</sequence>
<feature type="domain" description="Stomatal closure-related actin-binding protein coiled-coil" evidence="4">
    <location>
        <begin position="100"/>
        <end position="267"/>
    </location>
</feature>
<comment type="caution">
    <text evidence="6">The sequence shown here is derived from an EMBL/GenBank/DDBJ whole genome shotgun (WGS) entry which is preliminary data.</text>
</comment>
<proteinExistence type="predicted"/>
<dbReference type="OrthoDB" id="2014217at2759"/>
<dbReference type="Gene3D" id="1.20.5.440">
    <property type="entry name" value="ATP synthase delta/epsilon subunit, C-terminal domain"/>
    <property type="match status" value="1"/>
</dbReference>
<dbReference type="Gene3D" id="2.60.40.2700">
    <property type="match status" value="1"/>
</dbReference>
<dbReference type="CDD" id="cd13232">
    <property type="entry name" value="Ig-PH_SCAB1"/>
    <property type="match status" value="1"/>
</dbReference>
<dbReference type="GO" id="GO:0010119">
    <property type="term" value="P:regulation of stomatal movement"/>
    <property type="evidence" value="ECO:0007669"/>
    <property type="project" value="InterPro"/>
</dbReference>
<evidence type="ECO:0000259" key="2">
    <source>
        <dbReference type="Pfam" id="PF16709"/>
    </source>
</evidence>
<evidence type="ECO:0000259" key="5">
    <source>
        <dbReference type="Pfam" id="PF17684"/>
    </source>
</evidence>
<evidence type="ECO:0000313" key="7">
    <source>
        <dbReference type="Proteomes" id="UP001141806"/>
    </source>
</evidence>
<protein>
    <recommendedName>
        <fullName evidence="8">Stomatal closure-related actin-binding protein 1</fullName>
    </recommendedName>
</protein>
<keyword evidence="7" id="KW-1185">Reference proteome</keyword>
<feature type="coiled-coil region" evidence="1">
    <location>
        <begin position="181"/>
        <end position="208"/>
    </location>
</feature>
<dbReference type="Pfam" id="PF17684">
    <property type="entry name" value="SCAB-PH"/>
    <property type="match status" value="1"/>
</dbReference>
<evidence type="ECO:0000259" key="3">
    <source>
        <dbReference type="Pfam" id="PF16711"/>
    </source>
</evidence>
<dbReference type="GO" id="GO:0007015">
    <property type="term" value="P:actin filament organization"/>
    <property type="evidence" value="ECO:0007669"/>
    <property type="project" value="InterPro"/>
</dbReference>
<evidence type="ECO:0000256" key="1">
    <source>
        <dbReference type="SAM" id="Coils"/>
    </source>
</evidence>
<feature type="domain" description="Stomatal closure-related actin-binding protein actin-binding" evidence="3">
    <location>
        <begin position="54"/>
        <end position="96"/>
    </location>
</feature>
<dbReference type="Pfam" id="PF16712">
    <property type="entry name" value="SCAB_CC"/>
    <property type="match status" value="1"/>
</dbReference>
<evidence type="ECO:0008006" key="8">
    <source>
        <dbReference type="Google" id="ProtNLM"/>
    </source>
</evidence>
<feature type="domain" description="Stomatal closure-related actin-binding protein PH" evidence="5">
    <location>
        <begin position="381"/>
        <end position="488"/>
    </location>
</feature>
<dbReference type="Pfam" id="PF16709">
    <property type="entry name" value="SCAB-Ig"/>
    <property type="match status" value="1"/>
</dbReference>
<keyword evidence="1" id="KW-0175">Coiled coil</keyword>
<dbReference type="Gene3D" id="2.30.29.140">
    <property type="match status" value="1"/>
</dbReference>